<evidence type="ECO:0000256" key="1">
    <source>
        <dbReference type="SAM" id="Phobius"/>
    </source>
</evidence>
<evidence type="ECO:0008006" key="4">
    <source>
        <dbReference type="Google" id="ProtNLM"/>
    </source>
</evidence>
<dbReference type="AlphaFoldDB" id="A0A8W8LJH9"/>
<keyword evidence="1" id="KW-0472">Membrane</keyword>
<organism evidence="2 3">
    <name type="scientific">Magallana gigas</name>
    <name type="common">Pacific oyster</name>
    <name type="synonym">Crassostrea gigas</name>
    <dbReference type="NCBI Taxonomy" id="29159"/>
    <lineage>
        <taxon>Eukaryota</taxon>
        <taxon>Metazoa</taxon>
        <taxon>Spiralia</taxon>
        <taxon>Lophotrochozoa</taxon>
        <taxon>Mollusca</taxon>
        <taxon>Bivalvia</taxon>
        <taxon>Autobranchia</taxon>
        <taxon>Pteriomorphia</taxon>
        <taxon>Ostreida</taxon>
        <taxon>Ostreoidea</taxon>
        <taxon>Ostreidae</taxon>
        <taxon>Magallana</taxon>
    </lineage>
</organism>
<protein>
    <recommendedName>
        <fullName evidence="4">Proprotein convertase subtilisin/kexin type 5</fullName>
    </recommendedName>
</protein>
<dbReference type="SUPFAM" id="SSF57184">
    <property type="entry name" value="Growth factor receptor domain"/>
    <property type="match status" value="5"/>
</dbReference>
<keyword evidence="1" id="KW-1133">Transmembrane helix</keyword>
<dbReference type="Gene3D" id="2.10.220.10">
    <property type="entry name" value="Hormone Receptor, Insulin-like Growth Factor Receptor 1, Chain A, domain 2"/>
    <property type="match status" value="3"/>
</dbReference>
<dbReference type="Proteomes" id="UP000005408">
    <property type="component" value="Unassembled WGS sequence"/>
</dbReference>
<accession>A0A8W8LJH9</accession>
<reference evidence="2" key="1">
    <citation type="submission" date="2022-08" db="UniProtKB">
        <authorList>
            <consortium name="EnsemblMetazoa"/>
        </authorList>
    </citation>
    <scope>IDENTIFICATION</scope>
    <source>
        <strain evidence="2">05x7-T-G4-1.051#20</strain>
    </source>
</reference>
<dbReference type="EnsemblMetazoa" id="G28351.2">
    <property type="protein sequence ID" value="G28351.2:cds"/>
    <property type="gene ID" value="G28351"/>
</dbReference>
<keyword evidence="1" id="KW-0812">Transmembrane</keyword>
<keyword evidence="3" id="KW-1185">Reference proteome</keyword>
<sequence>MAADLTRCVFPKGLMNGHCVDCPVDTLYEYVPSYSDQIVGTGFWKKTITKDESYHRCVKDCPPKYPYISSNRKCARGCSGNNVQRGNKKYCRDENTNNGYCNVNDCPVQEYKCYFLQCFTECPAFTVIYNNSCVIECFDDKPFIVNGECVEQCPEGYVLDNGVCQMTCSSGRYLFNKTCVDKCPWNKEYVDDGICVSECPLPKLYQIKVCVKNCSESFALDGRKCMTKCPSGHFKHQQKCVKTCPEFTFEENQNCVINCSSGFFQVDNQCVSTCPHDYYVKESSKTCVKRCDGVKFYKNNNVFCLNECPNKTVEVNSTCISHCPKRQPFLHGKSCFSKCPDLFRFVEKKTGLDNSLTYVCVDKCTKYSASISNLCVDACSLGEVLYEEICQEQCPNSDPYKVHLPANSIEDGFDISMSFNVTSQINAFAVCATECPSNFVMDNGECYVNCPSANRNMIFNSTCLPHCPEKYPLIIIEDNKNVCTNHCVKLRFQQTCLDQCPNSHSAIHEGECIRCSELGMYEQNQKCVNECNFVRFENRCYNKCPQNATYIHNKTCVKACPSNASTIDEQYREGYNHLVCTDKCSSDKFISGHNCVTSCPASKRLPFNGTCMACHEVGKYDDGSNCVDECPDLHHAFRCISNYCPNDLAIFNKTCVADCPVTAPIKIGIGWSSQSPYKCIESCEKGRFLYKNRCVYSCENPQQFIFNNSCVEKCPQDAQLISEHRNYDDVKVYCVSQCKETEFLFNFTCVEKCPDGYYSNGQRCMQGCPTNNPYKYDKRCVQSCQSLRVGMNCYDHCPHRTYQYNKTCVQNCPLNKPFKYNDKCVDVCPFFLIKKTCFEHCPSGLMGYNRKCFLQCPEKAKYRYKWRCFIKCPNNTIFISMTSTCSDSCPRGKLKYQQNCYDQCPMQAPYNFKGECVVSCDGYLYGLECYKQCPPRLFVYKEKCIPKCPEKASFVLSRNCVTSCPFVHDDHHNCMNKCPENTYPDGKRCKNGCPPSLPFKDYIYKSKCIEKCERNQLATENNRCILSSECSGFIYYSWCFQKCPSNIYLLRSGDKKYCKSLIPVYIMIGILSFFVITAISFGIRVFYHCNKLRRGVIKNRVQPGDNGDPTEEVNLLQMEETCS</sequence>
<proteinExistence type="predicted"/>
<feature type="transmembrane region" description="Helical" evidence="1">
    <location>
        <begin position="1064"/>
        <end position="1087"/>
    </location>
</feature>
<dbReference type="SMART" id="SM01411">
    <property type="entry name" value="Ephrin_rec_like"/>
    <property type="match status" value="5"/>
</dbReference>
<dbReference type="InterPro" id="IPR009030">
    <property type="entry name" value="Growth_fac_rcpt_cys_sf"/>
</dbReference>
<name>A0A8W8LJH9_MAGGI</name>
<evidence type="ECO:0000313" key="3">
    <source>
        <dbReference type="Proteomes" id="UP000005408"/>
    </source>
</evidence>
<evidence type="ECO:0000313" key="2">
    <source>
        <dbReference type="EnsemblMetazoa" id="G28351.2:cds"/>
    </source>
</evidence>